<keyword evidence="5" id="KW-0496">Mitochondrion</keyword>
<protein>
    <recommendedName>
        <fullName evidence="3">Altered inheritance of mitochondria protein 9, mitochondrial</fullName>
    </recommendedName>
    <alternativeName>
        <fullName evidence="6">Found in mitochondrial proteome protein 29</fullName>
    </alternativeName>
</protein>
<dbReference type="InterPro" id="IPR002575">
    <property type="entry name" value="Aminoglycoside_PTrfase"/>
</dbReference>
<name>A0ABR3Y9K9_9EURO</name>
<dbReference type="SUPFAM" id="SSF56112">
    <property type="entry name" value="Protein kinase-like (PK-like)"/>
    <property type="match status" value="1"/>
</dbReference>
<dbReference type="Proteomes" id="UP001583193">
    <property type="component" value="Unassembled WGS sequence"/>
</dbReference>
<evidence type="ECO:0000256" key="5">
    <source>
        <dbReference type="ARBA" id="ARBA00023128"/>
    </source>
</evidence>
<dbReference type="InterPro" id="IPR051035">
    <property type="entry name" value="Mito_inheritance_9"/>
</dbReference>
<evidence type="ECO:0000259" key="7">
    <source>
        <dbReference type="Pfam" id="PF01636"/>
    </source>
</evidence>
<evidence type="ECO:0000256" key="3">
    <source>
        <dbReference type="ARBA" id="ARBA00016197"/>
    </source>
</evidence>
<evidence type="ECO:0000256" key="2">
    <source>
        <dbReference type="ARBA" id="ARBA00005543"/>
    </source>
</evidence>
<gene>
    <name evidence="8" type="ORF">Plec18167_002062</name>
</gene>
<proteinExistence type="inferred from homology"/>
<keyword evidence="4" id="KW-0809">Transit peptide</keyword>
<sequence length="248" mass="28541">MEHIELLNSGRGVLTKMIEDPRIKSTFAPILLHPDLHKRNIFVSEQDPTVVTAIIDWQSTSIDPAFYYADECPDFAIPSGDGTEEKVTIDDLCAQAFDACMKGLVPKLQAARSLDDDLLRLFRYCHRTWRDGAVAFRHELIELAKRWEDLGLLGSCPYSLPLPPVISAHERQLRKYEDAHKIKRTVVEFLETANDGWVPNETWKETQESHRLAFEHMKREVESAKDPEFTVEDLESLWPFDLPVPVRE</sequence>
<evidence type="ECO:0000256" key="6">
    <source>
        <dbReference type="ARBA" id="ARBA00031849"/>
    </source>
</evidence>
<feature type="domain" description="Aminoglycoside phosphotransferase" evidence="7">
    <location>
        <begin position="26"/>
        <end position="67"/>
    </location>
</feature>
<evidence type="ECO:0000313" key="8">
    <source>
        <dbReference type="EMBL" id="KAL1884472.1"/>
    </source>
</evidence>
<dbReference type="EMBL" id="JAVDPF010000004">
    <property type="protein sequence ID" value="KAL1884472.1"/>
    <property type="molecule type" value="Genomic_DNA"/>
</dbReference>
<comment type="similarity">
    <text evidence="2">Belongs to the AIM9 family.</text>
</comment>
<evidence type="ECO:0000256" key="4">
    <source>
        <dbReference type="ARBA" id="ARBA00022946"/>
    </source>
</evidence>
<dbReference type="PANTHER" id="PTHR36091:SF1">
    <property type="entry name" value="ALTERED INHERITANCE OF MITOCHONDRIA PROTEIN 9, MITOCHONDRIAL"/>
    <property type="match status" value="1"/>
</dbReference>
<accession>A0ABR3Y9K9</accession>
<dbReference type="Gene3D" id="3.90.1200.10">
    <property type="match status" value="1"/>
</dbReference>
<organism evidence="8 9">
    <name type="scientific">Paecilomyces lecythidis</name>
    <dbReference type="NCBI Taxonomy" id="3004212"/>
    <lineage>
        <taxon>Eukaryota</taxon>
        <taxon>Fungi</taxon>
        <taxon>Dikarya</taxon>
        <taxon>Ascomycota</taxon>
        <taxon>Pezizomycotina</taxon>
        <taxon>Eurotiomycetes</taxon>
        <taxon>Eurotiomycetidae</taxon>
        <taxon>Eurotiales</taxon>
        <taxon>Thermoascaceae</taxon>
        <taxon>Paecilomyces</taxon>
    </lineage>
</organism>
<evidence type="ECO:0000256" key="1">
    <source>
        <dbReference type="ARBA" id="ARBA00004173"/>
    </source>
</evidence>
<keyword evidence="9" id="KW-1185">Reference proteome</keyword>
<dbReference type="InterPro" id="IPR011009">
    <property type="entry name" value="Kinase-like_dom_sf"/>
</dbReference>
<dbReference type="PANTHER" id="PTHR36091">
    <property type="entry name" value="ALTERED INHERITANCE OF MITOCHONDRIA PROTEIN 9, MITOCHONDRIAL"/>
    <property type="match status" value="1"/>
</dbReference>
<reference evidence="8 9" key="1">
    <citation type="journal article" date="2024" name="IMA Fungus">
        <title>IMA Genome - F19 : A genome assembly and annotation guide to empower mycologists, including annotated draft genome sequences of Ceratocystis pirilliformis, Diaporthe australafricana, Fusarium ophioides, Paecilomyces lecythidis, and Sporothrix stenoceras.</title>
        <authorList>
            <person name="Aylward J."/>
            <person name="Wilson A.M."/>
            <person name="Visagie C.M."/>
            <person name="Spraker J."/>
            <person name="Barnes I."/>
            <person name="Buitendag C."/>
            <person name="Ceriani C."/>
            <person name="Del Mar Angel L."/>
            <person name="du Plessis D."/>
            <person name="Fuchs T."/>
            <person name="Gasser K."/>
            <person name="Kramer D."/>
            <person name="Li W."/>
            <person name="Munsamy K."/>
            <person name="Piso A."/>
            <person name="Price J.L."/>
            <person name="Sonnekus B."/>
            <person name="Thomas C."/>
            <person name="van der Nest A."/>
            <person name="van Dijk A."/>
            <person name="van Heerden A."/>
            <person name="van Vuuren N."/>
            <person name="Yilmaz N."/>
            <person name="Duong T.A."/>
            <person name="van der Merwe N.A."/>
            <person name="Wingfield M.J."/>
            <person name="Wingfield B.D."/>
        </authorList>
    </citation>
    <scope>NUCLEOTIDE SEQUENCE [LARGE SCALE GENOMIC DNA]</scope>
    <source>
        <strain evidence="8 9">CMW 18167</strain>
    </source>
</reference>
<evidence type="ECO:0000313" key="9">
    <source>
        <dbReference type="Proteomes" id="UP001583193"/>
    </source>
</evidence>
<dbReference type="Pfam" id="PF01636">
    <property type="entry name" value="APH"/>
    <property type="match status" value="1"/>
</dbReference>
<comment type="subcellular location">
    <subcellularLocation>
        <location evidence="1">Mitochondrion</location>
    </subcellularLocation>
</comment>
<comment type="caution">
    <text evidence="8">The sequence shown here is derived from an EMBL/GenBank/DDBJ whole genome shotgun (WGS) entry which is preliminary data.</text>
</comment>